<gene>
    <name evidence="2" type="ORF">PsYK624_041930</name>
</gene>
<sequence length="94" mass="10346">MASQHVLDHAQNVYLTVTTSPSFANPQSLAIHPSVSYLGNVGALPDVQLLSVPRESWESVRESVMSTLSRMDGVRRVDMEQPPKTRAKRGADEL</sequence>
<accession>A0A9P3G5V2</accession>
<feature type="region of interest" description="Disordered" evidence="1">
    <location>
        <begin position="75"/>
        <end position="94"/>
    </location>
</feature>
<dbReference type="AlphaFoldDB" id="A0A9P3G5V2"/>
<proteinExistence type="predicted"/>
<evidence type="ECO:0000313" key="3">
    <source>
        <dbReference type="Proteomes" id="UP000703269"/>
    </source>
</evidence>
<keyword evidence="3" id="KW-1185">Reference proteome</keyword>
<organism evidence="2 3">
    <name type="scientific">Phanerochaete sordida</name>
    <dbReference type="NCBI Taxonomy" id="48140"/>
    <lineage>
        <taxon>Eukaryota</taxon>
        <taxon>Fungi</taxon>
        <taxon>Dikarya</taxon>
        <taxon>Basidiomycota</taxon>
        <taxon>Agaricomycotina</taxon>
        <taxon>Agaricomycetes</taxon>
        <taxon>Polyporales</taxon>
        <taxon>Phanerochaetaceae</taxon>
        <taxon>Phanerochaete</taxon>
    </lineage>
</organism>
<name>A0A9P3G5V2_9APHY</name>
<comment type="caution">
    <text evidence="2">The sequence shown here is derived from an EMBL/GenBank/DDBJ whole genome shotgun (WGS) entry which is preliminary data.</text>
</comment>
<reference evidence="2 3" key="1">
    <citation type="submission" date="2021-08" db="EMBL/GenBank/DDBJ databases">
        <title>Draft Genome Sequence of Phanerochaete sordida strain YK-624.</title>
        <authorList>
            <person name="Mori T."/>
            <person name="Dohra H."/>
            <person name="Suzuki T."/>
            <person name="Kawagishi H."/>
            <person name="Hirai H."/>
        </authorList>
    </citation>
    <scope>NUCLEOTIDE SEQUENCE [LARGE SCALE GENOMIC DNA]</scope>
    <source>
        <strain evidence="2 3">YK-624</strain>
    </source>
</reference>
<protein>
    <submittedName>
        <fullName evidence="2">Uncharacterized protein</fullName>
    </submittedName>
</protein>
<dbReference type="Proteomes" id="UP000703269">
    <property type="component" value="Unassembled WGS sequence"/>
</dbReference>
<dbReference type="OrthoDB" id="2585179at2759"/>
<dbReference type="EMBL" id="BPQB01000008">
    <property type="protein sequence ID" value="GJE88110.1"/>
    <property type="molecule type" value="Genomic_DNA"/>
</dbReference>
<evidence type="ECO:0000313" key="2">
    <source>
        <dbReference type="EMBL" id="GJE88110.1"/>
    </source>
</evidence>
<evidence type="ECO:0000256" key="1">
    <source>
        <dbReference type="SAM" id="MobiDB-lite"/>
    </source>
</evidence>